<comment type="caution">
    <text evidence="1">The sequence shown here is derived from an EMBL/GenBank/DDBJ whole genome shotgun (WGS) entry which is preliminary data.</text>
</comment>
<evidence type="ECO:0000313" key="2">
    <source>
        <dbReference type="Proteomes" id="UP000499080"/>
    </source>
</evidence>
<sequence>MFKDLHLALGDGNRNDVDRFQLHKEILFNSTTRQSDQLLEIEQGCCKISKSFSDFEYFSHFRCNCFSELKLIKTYLQSTVSQERLVGLATMTTERDLLKNIEIEKKFFG</sequence>
<accession>A0A4Y2PEW9</accession>
<evidence type="ECO:0000313" key="1">
    <source>
        <dbReference type="EMBL" id="GBN50548.1"/>
    </source>
</evidence>
<dbReference type="EMBL" id="BGPR01011288">
    <property type="protein sequence ID" value="GBN50548.1"/>
    <property type="molecule type" value="Genomic_DNA"/>
</dbReference>
<gene>
    <name evidence="1" type="ORF">AVEN_239034_1</name>
</gene>
<dbReference type="AlphaFoldDB" id="A0A4Y2PEW9"/>
<organism evidence="1 2">
    <name type="scientific">Araneus ventricosus</name>
    <name type="common">Orbweaver spider</name>
    <name type="synonym">Epeira ventricosa</name>
    <dbReference type="NCBI Taxonomy" id="182803"/>
    <lineage>
        <taxon>Eukaryota</taxon>
        <taxon>Metazoa</taxon>
        <taxon>Ecdysozoa</taxon>
        <taxon>Arthropoda</taxon>
        <taxon>Chelicerata</taxon>
        <taxon>Arachnida</taxon>
        <taxon>Araneae</taxon>
        <taxon>Araneomorphae</taxon>
        <taxon>Entelegynae</taxon>
        <taxon>Araneoidea</taxon>
        <taxon>Araneidae</taxon>
        <taxon>Araneus</taxon>
    </lineage>
</organism>
<name>A0A4Y2PEW9_ARAVE</name>
<dbReference type="Proteomes" id="UP000499080">
    <property type="component" value="Unassembled WGS sequence"/>
</dbReference>
<proteinExistence type="predicted"/>
<protein>
    <submittedName>
        <fullName evidence="1">Uncharacterized protein</fullName>
    </submittedName>
</protein>
<dbReference type="OrthoDB" id="1164622at2759"/>
<reference evidence="1 2" key="1">
    <citation type="journal article" date="2019" name="Sci. Rep.">
        <title>Orb-weaving spider Araneus ventricosus genome elucidates the spidroin gene catalogue.</title>
        <authorList>
            <person name="Kono N."/>
            <person name="Nakamura H."/>
            <person name="Ohtoshi R."/>
            <person name="Moran D.A.P."/>
            <person name="Shinohara A."/>
            <person name="Yoshida Y."/>
            <person name="Fujiwara M."/>
            <person name="Mori M."/>
            <person name="Tomita M."/>
            <person name="Arakawa K."/>
        </authorList>
    </citation>
    <scope>NUCLEOTIDE SEQUENCE [LARGE SCALE GENOMIC DNA]</scope>
</reference>
<keyword evidence="2" id="KW-1185">Reference proteome</keyword>